<dbReference type="InterPro" id="IPR020476">
    <property type="entry name" value="Nudix_hydrolase"/>
</dbReference>
<organism evidence="3 4">
    <name type="scientific">Streptomyces echinatus</name>
    <dbReference type="NCBI Taxonomy" id="67293"/>
    <lineage>
        <taxon>Bacteria</taxon>
        <taxon>Bacillati</taxon>
        <taxon>Actinomycetota</taxon>
        <taxon>Actinomycetes</taxon>
        <taxon>Kitasatosporales</taxon>
        <taxon>Streptomycetaceae</taxon>
        <taxon>Streptomyces</taxon>
    </lineage>
</organism>
<protein>
    <submittedName>
        <fullName evidence="3">8-oxo-dGTP pyrophosphatase MutT (NUDIX family)</fullName>
    </submittedName>
</protein>
<dbReference type="PANTHER" id="PTHR21340">
    <property type="entry name" value="DIADENOSINE 5,5-P1,P4-TETRAPHOSPHATE PYROPHOSPHOHYDROLASE MUTT"/>
    <property type="match status" value="1"/>
</dbReference>
<dbReference type="GO" id="GO:0006754">
    <property type="term" value="P:ATP biosynthetic process"/>
    <property type="evidence" value="ECO:0007669"/>
    <property type="project" value="TreeGrafter"/>
</dbReference>
<comment type="caution">
    <text evidence="3">The sequence shown here is derived from an EMBL/GenBank/DDBJ whole genome shotgun (WGS) entry which is preliminary data.</text>
</comment>
<dbReference type="AlphaFoldDB" id="A0A7W9PQ24"/>
<name>A0A7W9PQ24_9ACTN</name>
<dbReference type="SUPFAM" id="SSF55811">
    <property type="entry name" value="Nudix"/>
    <property type="match status" value="1"/>
</dbReference>
<dbReference type="InterPro" id="IPR000086">
    <property type="entry name" value="NUDIX_hydrolase_dom"/>
</dbReference>
<evidence type="ECO:0000256" key="1">
    <source>
        <dbReference type="ARBA" id="ARBA00022801"/>
    </source>
</evidence>
<reference evidence="3 4" key="1">
    <citation type="submission" date="2020-08" db="EMBL/GenBank/DDBJ databases">
        <title>Genomic Encyclopedia of Type Strains, Phase III (KMG-III): the genomes of soil and plant-associated and newly described type strains.</title>
        <authorList>
            <person name="Whitman W."/>
        </authorList>
    </citation>
    <scope>NUCLEOTIDE SEQUENCE [LARGE SCALE GENOMIC DNA]</scope>
    <source>
        <strain evidence="3 4">CECT 3313</strain>
    </source>
</reference>
<dbReference type="PROSITE" id="PS51462">
    <property type="entry name" value="NUDIX"/>
    <property type="match status" value="1"/>
</dbReference>
<evidence type="ECO:0000313" key="3">
    <source>
        <dbReference type="EMBL" id="MBB5925751.1"/>
    </source>
</evidence>
<dbReference type="PRINTS" id="PR00502">
    <property type="entry name" value="NUDIXFAMILY"/>
</dbReference>
<dbReference type="RefSeq" id="WP_225817539.1">
    <property type="nucleotide sequence ID" value="NZ_JACHJK010000002.1"/>
</dbReference>
<accession>A0A7W9PQ24</accession>
<gene>
    <name evidence="3" type="ORF">FHS34_001205</name>
</gene>
<feature type="domain" description="Nudix hydrolase" evidence="2">
    <location>
        <begin position="16"/>
        <end position="152"/>
    </location>
</feature>
<dbReference type="InterPro" id="IPR015797">
    <property type="entry name" value="NUDIX_hydrolase-like_dom_sf"/>
</dbReference>
<keyword evidence="4" id="KW-1185">Reference proteome</keyword>
<keyword evidence="1" id="KW-0378">Hydrolase</keyword>
<dbReference type="Pfam" id="PF00293">
    <property type="entry name" value="NUDIX"/>
    <property type="match status" value="1"/>
</dbReference>
<dbReference type="GO" id="GO:0006167">
    <property type="term" value="P:AMP biosynthetic process"/>
    <property type="evidence" value="ECO:0007669"/>
    <property type="project" value="TreeGrafter"/>
</dbReference>
<dbReference type="Proteomes" id="UP000585836">
    <property type="component" value="Unassembled WGS sequence"/>
</dbReference>
<proteinExistence type="predicted"/>
<dbReference type="Gene3D" id="3.90.79.10">
    <property type="entry name" value="Nucleoside Triphosphate Pyrophosphohydrolase"/>
    <property type="match status" value="1"/>
</dbReference>
<sequence length="168" mass="19108">MSRTWLPPEQYAEQLMKATGFACIHFTDEQDRPVQLHAPYNPSHPWQMAGGTMEPGERPWQTAVRECREETGITVTGPPRLLAAVYGLPGDAWPYSTMGMIFDGGRLDEARIRGITLDPEEHDEIRVLCLEDWRPLMPVQDFARLTAVTEARRTGTAGYFDTWDWGEL</sequence>
<evidence type="ECO:0000259" key="2">
    <source>
        <dbReference type="PROSITE" id="PS51462"/>
    </source>
</evidence>
<dbReference type="EMBL" id="JACHJK010000002">
    <property type="protein sequence ID" value="MBB5925751.1"/>
    <property type="molecule type" value="Genomic_DNA"/>
</dbReference>
<dbReference type="PANTHER" id="PTHR21340:SF0">
    <property type="entry name" value="BIS(5'-NUCLEOSYL)-TETRAPHOSPHATASE [ASYMMETRICAL]"/>
    <property type="match status" value="1"/>
</dbReference>
<dbReference type="InterPro" id="IPR051325">
    <property type="entry name" value="Nudix_hydrolase_domain"/>
</dbReference>
<dbReference type="GO" id="GO:0004081">
    <property type="term" value="F:bis(5'-nucleosyl)-tetraphosphatase (asymmetrical) activity"/>
    <property type="evidence" value="ECO:0007669"/>
    <property type="project" value="TreeGrafter"/>
</dbReference>
<evidence type="ECO:0000313" key="4">
    <source>
        <dbReference type="Proteomes" id="UP000585836"/>
    </source>
</evidence>